<proteinExistence type="predicted"/>
<gene>
    <name evidence="1" type="ORF">A3A91_02760</name>
</gene>
<sequence>MKKNNLIRFVQSLVILPTVITSIVFPSMDNIKISQNVLIQKFNIETNRDIAFNQAIDLEVAKDKSRAEAIDAYFKARNMPLEGMGMKMVIEAKKNDIDWRLLPAIAIRESTGGKFACKTAGYNSFGWGSCKIGFDSNEEAIETVARNLGGNEPKTEHHYAGKNTKQILQKYNPPSVVLKYAEQVMSIMENIGTKNLGEVDIVANT</sequence>
<organism evidence="1 2">
    <name type="scientific">Candidatus Nomurabacteria bacterium RIFCSPLOWO2_01_FULL_36_16</name>
    <dbReference type="NCBI Taxonomy" id="1801767"/>
    <lineage>
        <taxon>Bacteria</taxon>
        <taxon>Candidatus Nomuraibacteriota</taxon>
    </lineage>
</organism>
<evidence type="ECO:0000313" key="2">
    <source>
        <dbReference type="Proteomes" id="UP000177001"/>
    </source>
</evidence>
<dbReference type="EMBL" id="MFUR01000003">
    <property type="protein sequence ID" value="OGI87391.1"/>
    <property type="molecule type" value="Genomic_DNA"/>
</dbReference>
<name>A0A1F6WZR8_9BACT</name>
<evidence type="ECO:0008006" key="3">
    <source>
        <dbReference type="Google" id="ProtNLM"/>
    </source>
</evidence>
<accession>A0A1F6WZR8</accession>
<dbReference type="Proteomes" id="UP000177001">
    <property type="component" value="Unassembled WGS sequence"/>
</dbReference>
<reference evidence="1 2" key="1">
    <citation type="journal article" date="2016" name="Nat. Commun.">
        <title>Thousands of microbial genomes shed light on interconnected biogeochemical processes in an aquifer system.</title>
        <authorList>
            <person name="Anantharaman K."/>
            <person name="Brown C.T."/>
            <person name="Hug L.A."/>
            <person name="Sharon I."/>
            <person name="Castelle C.J."/>
            <person name="Probst A.J."/>
            <person name="Thomas B.C."/>
            <person name="Singh A."/>
            <person name="Wilkins M.J."/>
            <person name="Karaoz U."/>
            <person name="Brodie E.L."/>
            <person name="Williams K.H."/>
            <person name="Hubbard S.S."/>
            <person name="Banfield J.F."/>
        </authorList>
    </citation>
    <scope>NUCLEOTIDE SEQUENCE [LARGE SCALE GENOMIC DNA]</scope>
</reference>
<dbReference type="AlphaFoldDB" id="A0A1F6WZR8"/>
<evidence type="ECO:0000313" key="1">
    <source>
        <dbReference type="EMBL" id="OGI87391.1"/>
    </source>
</evidence>
<comment type="caution">
    <text evidence="1">The sequence shown here is derived from an EMBL/GenBank/DDBJ whole genome shotgun (WGS) entry which is preliminary data.</text>
</comment>
<protein>
    <recommendedName>
        <fullName evidence="3">Mannosyl-glycoprotein endo-beta-N-acetylglucosamidase-like domain-containing protein</fullName>
    </recommendedName>
</protein>